<evidence type="ECO:0000256" key="3">
    <source>
        <dbReference type="ARBA" id="ARBA00022801"/>
    </source>
</evidence>
<dbReference type="AlphaFoldDB" id="A0A410W9G4"/>
<dbReference type="InterPro" id="IPR004665">
    <property type="entry name" value="Term_rho"/>
</dbReference>
<dbReference type="NCBIfam" id="NF006886">
    <property type="entry name" value="PRK09376.1"/>
    <property type="match status" value="1"/>
</dbReference>
<accession>A0A410W9G4</accession>
<comment type="subunit">
    <text evidence="9">Homohexamer. The homohexamer assembles into an open ring structure.</text>
</comment>
<dbReference type="GO" id="GO:0003723">
    <property type="term" value="F:RNA binding"/>
    <property type="evidence" value="ECO:0007669"/>
    <property type="project" value="UniProtKB-UniRule"/>
</dbReference>
<dbReference type="Gene3D" id="1.10.720.10">
    <property type="match status" value="1"/>
</dbReference>
<dbReference type="KEGG" id="cpeg:CPELA_06615"/>
<feature type="compositionally biased region" description="Basic and acidic residues" evidence="12">
    <location>
        <begin position="272"/>
        <end position="282"/>
    </location>
</feature>
<evidence type="ECO:0000256" key="8">
    <source>
        <dbReference type="ARBA" id="ARBA00023163"/>
    </source>
</evidence>
<dbReference type="SUPFAM" id="SSF52540">
    <property type="entry name" value="P-loop containing nucleoside triphosphate hydrolases"/>
    <property type="match status" value="1"/>
</dbReference>
<dbReference type="NCBIfam" id="TIGR00767">
    <property type="entry name" value="rho"/>
    <property type="match status" value="1"/>
</dbReference>
<dbReference type="Proteomes" id="UP000288929">
    <property type="component" value="Chromosome"/>
</dbReference>
<comment type="similarity">
    <text evidence="9 11">Belongs to the Rho family.</text>
</comment>
<dbReference type="HAMAP" id="MF_01884">
    <property type="entry name" value="Rho"/>
    <property type="match status" value="1"/>
</dbReference>
<reference evidence="13 14" key="1">
    <citation type="submission" date="2019-01" db="EMBL/GenBank/DDBJ databases">
        <authorList>
            <person name="Ruckert C."/>
            <person name="Busche T."/>
            <person name="Kalinowski J."/>
        </authorList>
    </citation>
    <scope>NUCLEOTIDE SEQUENCE [LARGE SCALE GENOMIC DNA]</scope>
    <source>
        <strain evidence="13 14">136/3</strain>
    </source>
</reference>
<dbReference type="CDD" id="cd01128">
    <property type="entry name" value="rho_factor_C"/>
    <property type="match status" value="1"/>
</dbReference>
<keyword evidence="5 9" id="KW-0067">ATP-binding</keyword>
<keyword evidence="1 9" id="KW-0806">Transcription termination</keyword>
<dbReference type="InterPro" id="IPR012340">
    <property type="entry name" value="NA-bd_OB-fold"/>
</dbReference>
<dbReference type="EMBL" id="CP035299">
    <property type="protein sequence ID" value="QAU52586.1"/>
    <property type="molecule type" value="Genomic_DNA"/>
</dbReference>
<protein>
    <recommendedName>
        <fullName evidence="9 10">Transcription termination factor Rho</fullName>
        <ecNumber evidence="9 10">3.6.4.-</ecNumber>
    </recommendedName>
    <alternativeName>
        <fullName evidence="9">ATP-dependent helicase Rho</fullName>
    </alternativeName>
</protein>
<dbReference type="GO" id="GO:0004386">
    <property type="term" value="F:helicase activity"/>
    <property type="evidence" value="ECO:0007669"/>
    <property type="project" value="UniProtKB-UniRule"/>
</dbReference>
<evidence type="ECO:0000256" key="12">
    <source>
        <dbReference type="SAM" id="MobiDB-lite"/>
    </source>
</evidence>
<feature type="binding site" evidence="9">
    <location>
        <begin position="420"/>
        <end position="425"/>
    </location>
    <ligand>
        <name>ATP</name>
        <dbReference type="ChEBI" id="CHEBI:30616"/>
    </ligand>
</feature>
<feature type="binding site" evidence="9">
    <location>
        <begin position="432"/>
        <end position="437"/>
    </location>
    <ligand>
        <name>ATP</name>
        <dbReference type="ChEBI" id="CHEBI:30616"/>
    </ligand>
</feature>
<keyword evidence="7 9" id="KW-0805">Transcription regulation</keyword>
<comment type="function">
    <text evidence="9">Facilitates transcription termination by a mechanism that involves Rho binding to the nascent RNA, activation of Rho's RNA-dependent ATPase activity, and release of the mRNA from the DNA template.</text>
</comment>
<dbReference type="PANTHER" id="PTHR46425:SF1">
    <property type="entry name" value="TRANSCRIPTION TERMINATION FACTOR RHO"/>
    <property type="match status" value="1"/>
</dbReference>
<dbReference type="Gene3D" id="2.40.50.140">
    <property type="entry name" value="Nucleic acid-binding proteins"/>
    <property type="match status" value="1"/>
</dbReference>
<evidence type="ECO:0000256" key="4">
    <source>
        <dbReference type="ARBA" id="ARBA00022806"/>
    </source>
</evidence>
<dbReference type="EC" id="3.6.4.-" evidence="9 10"/>
<dbReference type="GO" id="GO:0008186">
    <property type="term" value="F:ATP-dependent activity, acting on RNA"/>
    <property type="evidence" value="ECO:0007669"/>
    <property type="project" value="UniProtKB-UniRule"/>
</dbReference>
<keyword evidence="14" id="KW-1185">Reference proteome</keyword>
<dbReference type="SMART" id="SM00959">
    <property type="entry name" value="Rho_N"/>
    <property type="match status" value="1"/>
</dbReference>
<keyword evidence="6 9" id="KW-0694">RNA-binding</keyword>
<name>A0A410W9G4_9CORY</name>
<sequence length="680" mass="75500">MSQTDQGAPRQDRNLAALRLPELRKLASELGLKGTSALRKGDLIAAISGAQAGDKPAAAGSKPKASAKKASSRNNAPAQEAAPEGDVQQQEGSKQSAAQQSEQEEHQPKRRRRAVRTSQVDPAEQDHAEDQSKGSKDSKDQDAKGSKDANDSKDKDSKDNNAEREDNERYESRSAARRARRNRARREQRDDRDNNQQQDAERDQRQDQRQDDDAEQDKREKRGRNDRNDRGGDRGDRNNDRGDRNNDRNDRNNDRGDNNERGNRRNRRNRRGREDNRNDNRGDAQQNNNQPRDDEQLLDVAGILDIVDNNVAFIRTTGYHAGPADVYVNGQMVRRFGLRAGDAIIGKARANNDQGGRGRNRQKYNPLVRVDSVNGVGVEEAKQRPQFSKLTPLYPNQRLRLETDPKILTTRVIDLIMPIGKGQRALIVSPPKAGKTTILQNVANAIATNNPECYLMVVLVDERPEEVTDMQRSVKGEVIASTFDRPPSEHTAVAELAIERAKRLVEQGLDVVVLLDSITRLGRAYNNSSPASGRILSGGVDSNALYPPKRFLGAARNIENGGSLTIIATAMVETGSAGDTVIFEEFKGTGNAELKLDRKISERRVFPAVDVNPSGTRKDELLLPPEEARVMHKLRRILSALDSQAAIDLLIKQLKKTRNNGEFLMQVMSSAPMAADSEEE</sequence>
<dbReference type="PROSITE" id="PS51856">
    <property type="entry name" value="RHO_RNA_BD"/>
    <property type="match status" value="1"/>
</dbReference>
<evidence type="ECO:0000256" key="7">
    <source>
        <dbReference type="ARBA" id="ARBA00023015"/>
    </source>
</evidence>
<keyword evidence="4 9" id="KW-0347">Helicase</keyword>
<dbReference type="GO" id="GO:0005524">
    <property type="term" value="F:ATP binding"/>
    <property type="evidence" value="ECO:0007669"/>
    <property type="project" value="UniProtKB-UniRule"/>
</dbReference>
<dbReference type="SUPFAM" id="SSF68912">
    <property type="entry name" value="Rho N-terminal domain-like"/>
    <property type="match status" value="1"/>
</dbReference>
<evidence type="ECO:0000256" key="6">
    <source>
        <dbReference type="ARBA" id="ARBA00022884"/>
    </source>
</evidence>
<dbReference type="InterPro" id="IPR011112">
    <property type="entry name" value="Rho-like_N"/>
</dbReference>
<dbReference type="GO" id="GO:0006353">
    <property type="term" value="P:DNA-templated transcription termination"/>
    <property type="evidence" value="ECO:0007669"/>
    <property type="project" value="UniProtKB-UniRule"/>
</dbReference>
<evidence type="ECO:0000256" key="9">
    <source>
        <dbReference type="HAMAP-Rule" id="MF_01884"/>
    </source>
</evidence>
<keyword evidence="8 9" id="KW-0804">Transcription</keyword>
<evidence type="ECO:0000256" key="5">
    <source>
        <dbReference type="ARBA" id="ARBA00022840"/>
    </source>
</evidence>
<dbReference type="OrthoDB" id="9805197at2"/>
<comment type="caution">
    <text evidence="9">Lacks conserved residue(s) required for the propagation of feature annotation.</text>
</comment>
<feature type="compositionally biased region" description="Basic and acidic residues" evidence="12">
    <location>
        <begin position="124"/>
        <end position="174"/>
    </location>
</feature>
<dbReference type="SUPFAM" id="SSF50249">
    <property type="entry name" value="Nucleic acid-binding proteins"/>
    <property type="match status" value="1"/>
</dbReference>
<dbReference type="InterPro" id="IPR000194">
    <property type="entry name" value="ATPase_F1/V1/A1_a/bsu_nucl-bd"/>
</dbReference>
<dbReference type="SMART" id="SM00382">
    <property type="entry name" value="AAA"/>
    <property type="match status" value="1"/>
</dbReference>
<dbReference type="PANTHER" id="PTHR46425">
    <property type="entry name" value="TRANSCRIPTION TERMINATION FACTOR RHO"/>
    <property type="match status" value="1"/>
</dbReference>
<gene>
    <name evidence="9" type="primary">rho</name>
    <name evidence="13" type="ORF">CPELA_06615</name>
</gene>
<dbReference type="Pfam" id="PF07498">
    <property type="entry name" value="Rho_N"/>
    <property type="match status" value="1"/>
</dbReference>
<evidence type="ECO:0000256" key="10">
    <source>
        <dbReference type="NCBIfam" id="TIGR00767"/>
    </source>
</evidence>
<evidence type="ECO:0000256" key="2">
    <source>
        <dbReference type="ARBA" id="ARBA00022741"/>
    </source>
</evidence>
<organism evidence="13 14">
    <name type="scientific">Corynebacterium pelargi</name>
    <dbReference type="NCBI Taxonomy" id="1471400"/>
    <lineage>
        <taxon>Bacteria</taxon>
        <taxon>Bacillati</taxon>
        <taxon>Actinomycetota</taxon>
        <taxon>Actinomycetes</taxon>
        <taxon>Mycobacteriales</taxon>
        <taxon>Corynebacteriaceae</taxon>
        <taxon>Corynebacterium</taxon>
    </lineage>
</organism>
<dbReference type="Pfam" id="PF07497">
    <property type="entry name" value="Rho_RNA_bind"/>
    <property type="match status" value="1"/>
</dbReference>
<dbReference type="Pfam" id="PF00006">
    <property type="entry name" value="ATP-synt_ab"/>
    <property type="match status" value="1"/>
</dbReference>
<feature type="compositionally biased region" description="Low complexity" evidence="12">
    <location>
        <begin position="52"/>
        <end position="64"/>
    </location>
</feature>
<proteinExistence type="inferred from homology"/>
<evidence type="ECO:0000256" key="1">
    <source>
        <dbReference type="ARBA" id="ARBA00022472"/>
    </source>
</evidence>
<evidence type="ECO:0000313" key="13">
    <source>
        <dbReference type="EMBL" id="QAU52586.1"/>
    </source>
</evidence>
<feature type="region of interest" description="Disordered" evidence="12">
    <location>
        <begin position="50"/>
        <end position="294"/>
    </location>
</feature>
<evidence type="ECO:0000256" key="11">
    <source>
        <dbReference type="PROSITE-ProRule" id="PRU01203"/>
    </source>
</evidence>
<dbReference type="InterPro" id="IPR003593">
    <property type="entry name" value="AAA+_ATPase"/>
</dbReference>
<dbReference type="InterPro" id="IPR036269">
    <property type="entry name" value="Rho_N_sf"/>
</dbReference>
<feature type="compositionally biased region" description="Basic residues" evidence="12">
    <location>
        <begin position="175"/>
        <end position="184"/>
    </location>
</feature>
<dbReference type="Gene3D" id="3.40.50.300">
    <property type="entry name" value="P-loop containing nucleotide triphosphate hydrolases"/>
    <property type="match status" value="1"/>
</dbReference>
<feature type="binding site" evidence="9">
    <location>
        <position position="463"/>
    </location>
    <ligand>
        <name>ATP</name>
        <dbReference type="ChEBI" id="CHEBI:30616"/>
    </ligand>
</feature>
<feature type="compositionally biased region" description="Low complexity" evidence="12">
    <location>
        <begin position="88"/>
        <end position="101"/>
    </location>
</feature>
<dbReference type="InterPro" id="IPR041703">
    <property type="entry name" value="Rho_factor_ATP-bd"/>
</dbReference>
<evidence type="ECO:0000313" key="14">
    <source>
        <dbReference type="Proteomes" id="UP000288929"/>
    </source>
</evidence>
<dbReference type="InterPro" id="IPR011113">
    <property type="entry name" value="Rho_RNA-bd"/>
</dbReference>
<dbReference type="GO" id="GO:0016787">
    <property type="term" value="F:hydrolase activity"/>
    <property type="evidence" value="ECO:0007669"/>
    <property type="project" value="UniProtKB-KW"/>
</dbReference>
<feature type="compositionally biased region" description="Basic and acidic residues" evidence="12">
    <location>
        <begin position="185"/>
        <end position="263"/>
    </location>
</feature>
<dbReference type="InterPro" id="IPR027417">
    <property type="entry name" value="P-loop_NTPase"/>
</dbReference>
<keyword evidence="2 9" id="KW-0547">Nucleotide-binding</keyword>
<keyword evidence="3 9" id="KW-0378">Hydrolase</keyword>